<evidence type="ECO:0000256" key="1">
    <source>
        <dbReference type="SAM" id="MobiDB-lite"/>
    </source>
</evidence>
<keyword evidence="2" id="KW-0732">Signal</keyword>
<dbReference type="Proteomes" id="UP000324022">
    <property type="component" value="Unassembled WGS sequence"/>
</dbReference>
<sequence>MLPTSFIATITTSAISILLFNIATAHKAHQSTVGDLVECLGNKTRFRIAQDGPGLFITSPPYNSPSHTVEDYHDDAVSNCIIALRMPGVVQEVVPLEKLYPIVSTREEDMEAVEVPDDFVPKSKTDYNWDHYEEDKATEVDPRGERGGLKDATQLFC</sequence>
<evidence type="ECO:0000256" key="2">
    <source>
        <dbReference type="SAM" id="SignalP"/>
    </source>
</evidence>
<evidence type="ECO:0000313" key="3">
    <source>
        <dbReference type="EMBL" id="SPO27970.1"/>
    </source>
</evidence>
<reference evidence="3 4" key="1">
    <citation type="submission" date="2018-03" db="EMBL/GenBank/DDBJ databases">
        <authorList>
            <person name="Guldener U."/>
        </authorList>
    </citation>
    <scope>NUCLEOTIDE SEQUENCE [LARGE SCALE GENOMIC DNA]</scope>
    <source>
        <strain evidence="3 4">NBRC100155</strain>
    </source>
</reference>
<keyword evidence="4" id="KW-1185">Reference proteome</keyword>
<dbReference type="OrthoDB" id="10650936at2759"/>
<proteinExistence type="predicted"/>
<name>A0A5C3ECP1_9BASI</name>
<feature type="chain" id="PRO_5023061749" evidence="2">
    <location>
        <begin position="26"/>
        <end position="157"/>
    </location>
</feature>
<dbReference type="AlphaFoldDB" id="A0A5C3ECP1"/>
<feature type="signal peptide" evidence="2">
    <location>
        <begin position="1"/>
        <end position="25"/>
    </location>
</feature>
<gene>
    <name evidence="3" type="ORF">UTRI_05113</name>
</gene>
<feature type="compositionally biased region" description="Basic and acidic residues" evidence="1">
    <location>
        <begin position="136"/>
        <end position="149"/>
    </location>
</feature>
<evidence type="ECO:0000313" key="4">
    <source>
        <dbReference type="Proteomes" id="UP000324022"/>
    </source>
</evidence>
<organism evidence="3 4">
    <name type="scientific">Ustilago trichophora</name>
    <dbReference type="NCBI Taxonomy" id="86804"/>
    <lineage>
        <taxon>Eukaryota</taxon>
        <taxon>Fungi</taxon>
        <taxon>Dikarya</taxon>
        <taxon>Basidiomycota</taxon>
        <taxon>Ustilaginomycotina</taxon>
        <taxon>Ustilaginomycetes</taxon>
        <taxon>Ustilaginales</taxon>
        <taxon>Ustilaginaceae</taxon>
        <taxon>Ustilago</taxon>
    </lineage>
</organism>
<dbReference type="EMBL" id="OOIN01000020">
    <property type="protein sequence ID" value="SPO27970.1"/>
    <property type="molecule type" value="Genomic_DNA"/>
</dbReference>
<feature type="region of interest" description="Disordered" evidence="1">
    <location>
        <begin position="136"/>
        <end position="157"/>
    </location>
</feature>
<accession>A0A5C3ECP1</accession>
<protein>
    <submittedName>
        <fullName evidence="3">Uncharacterized protein</fullName>
    </submittedName>
</protein>